<dbReference type="Pfam" id="PF00078">
    <property type="entry name" value="RVT_1"/>
    <property type="match status" value="1"/>
</dbReference>
<comment type="caution">
    <text evidence="2">The sequence shown here is derived from an EMBL/GenBank/DDBJ whole genome shotgun (WGS) entry which is preliminary data.</text>
</comment>
<gene>
    <name evidence="2" type="ORF">EPI10_016435</name>
</gene>
<keyword evidence="3" id="KW-1185">Reference proteome</keyword>
<evidence type="ECO:0000313" key="3">
    <source>
        <dbReference type="Proteomes" id="UP000325315"/>
    </source>
</evidence>
<evidence type="ECO:0000259" key="1">
    <source>
        <dbReference type="PROSITE" id="PS50878"/>
    </source>
</evidence>
<dbReference type="PROSITE" id="PS50878">
    <property type="entry name" value="RT_POL"/>
    <property type="match status" value="1"/>
</dbReference>
<dbReference type="CDD" id="cd01647">
    <property type="entry name" value="RT_LTR"/>
    <property type="match status" value="1"/>
</dbReference>
<dbReference type="Gene3D" id="3.30.70.270">
    <property type="match status" value="1"/>
</dbReference>
<dbReference type="PANTHER" id="PTHR24559:SF437">
    <property type="entry name" value="RNA-DIRECTED DNA POLYMERASE HOMOLOG"/>
    <property type="match status" value="1"/>
</dbReference>
<dbReference type="OrthoDB" id="407598at2759"/>
<organism evidence="2 3">
    <name type="scientific">Gossypium australe</name>
    <dbReference type="NCBI Taxonomy" id="47621"/>
    <lineage>
        <taxon>Eukaryota</taxon>
        <taxon>Viridiplantae</taxon>
        <taxon>Streptophyta</taxon>
        <taxon>Embryophyta</taxon>
        <taxon>Tracheophyta</taxon>
        <taxon>Spermatophyta</taxon>
        <taxon>Magnoliopsida</taxon>
        <taxon>eudicotyledons</taxon>
        <taxon>Gunneridae</taxon>
        <taxon>Pentapetalae</taxon>
        <taxon>rosids</taxon>
        <taxon>malvids</taxon>
        <taxon>Malvales</taxon>
        <taxon>Malvaceae</taxon>
        <taxon>Malvoideae</taxon>
        <taxon>Gossypium</taxon>
    </lineage>
</organism>
<dbReference type="GO" id="GO:0003964">
    <property type="term" value="F:RNA-directed DNA polymerase activity"/>
    <property type="evidence" value="ECO:0007669"/>
    <property type="project" value="UniProtKB-KW"/>
</dbReference>
<dbReference type="PANTHER" id="PTHR24559">
    <property type="entry name" value="TRANSPOSON TY3-I GAG-POL POLYPROTEIN"/>
    <property type="match status" value="1"/>
</dbReference>
<proteinExistence type="predicted"/>
<dbReference type="SUPFAM" id="SSF56672">
    <property type="entry name" value="DNA/RNA polymerases"/>
    <property type="match status" value="1"/>
</dbReference>
<sequence>MDCREVNKIMIKYQHPILRLDDMLDELSGAQLFSKIDLKSGYHRIQMREGDEWNTTFKTKYGLFEWLVMPFGLTNAPSTFMHLMNYVLQAFIGKFCVVYFDDILIYSKSLDEHMLHLKYVLEVLQKETLYVNLKKCTFCTNKLVQTDLRWTKKR</sequence>
<dbReference type="Gene3D" id="3.10.10.10">
    <property type="entry name" value="HIV Type 1 Reverse Transcriptase, subunit A, domain 1"/>
    <property type="match status" value="1"/>
</dbReference>
<dbReference type="InterPro" id="IPR043128">
    <property type="entry name" value="Rev_trsase/Diguanyl_cyclase"/>
</dbReference>
<evidence type="ECO:0000313" key="2">
    <source>
        <dbReference type="EMBL" id="KAA3470750.1"/>
    </source>
</evidence>
<dbReference type="AlphaFoldDB" id="A0A5B6VNL3"/>
<feature type="domain" description="Reverse transcriptase" evidence="1">
    <location>
        <begin position="1"/>
        <end position="154"/>
    </location>
</feature>
<keyword evidence="2" id="KW-0695">RNA-directed DNA polymerase</keyword>
<reference evidence="3" key="1">
    <citation type="journal article" date="2019" name="Plant Biotechnol. J.">
        <title>Genome sequencing of the Australian wild diploid species Gossypium australe highlights disease resistance and delayed gland morphogenesis.</title>
        <authorList>
            <person name="Cai Y."/>
            <person name="Cai X."/>
            <person name="Wang Q."/>
            <person name="Wang P."/>
            <person name="Zhang Y."/>
            <person name="Cai C."/>
            <person name="Xu Y."/>
            <person name="Wang K."/>
            <person name="Zhou Z."/>
            <person name="Wang C."/>
            <person name="Geng S."/>
            <person name="Li B."/>
            <person name="Dong Q."/>
            <person name="Hou Y."/>
            <person name="Wang H."/>
            <person name="Ai P."/>
            <person name="Liu Z."/>
            <person name="Yi F."/>
            <person name="Sun M."/>
            <person name="An G."/>
            <person name="Cheng J."/>
            <person name="Zhang Y."/>
            <person name="Shi Q."/>
            <person name="Xie Y."/>
            <person name="Shi X."/>
            <person name="Chang Y."/>
            <person name="Huang F."/>
            <person name="Chen Y."/>
            <person name="Hong S."/>
            <person name="Mi L."/>
            <person name="Sun Q."/>
            <person name="Zhang L."/>
            <person name="Zhou B."/>
            <person name="Peng R."/>
            <person name="Zhang X."/>
            <person name="Liu F."/>
        </authorList>
    </citation>
    <scope>NUCLEOTIDE SEQUENCE [LARGE SCALE GENOMIC DNA]</scope>
    <source>
        <strain evidence="3">cv. PA1801</strain>
    </source>
</reference>
<dbReference type="EMBL" id="SMMG02000006">
    <property type="protein sequence ID" value="KAA3470750.1"/>
    <property type="molecule type" value="Genomic_DNA"/>
</dbReference>
<dbReference type="InterPro" id="IPR043502">
    <property type="entry name" value="DNA/RNA_pol_sf"/>
</dbReference>
<accession>A0A5B6VNL3</accession>
<dbReference type="InterPro" id="IPR000477">
    <property type="entry name" value="RT_dom"/>
</dbReference>
<protein>
    <submittedName>
        <fullName evidence="2">RNA-directed DNA polymerase-like protein</fullName>
    </submittedName>
</protein>
<name>A0A5B6VNL3_9ROSI</name>
<keyword evidence="2" id="KW-0808">Transferase</keyword>
<keyword evidence="2" id="KW-0548">Nucleotidyltransferase</keyword>
<dbReference type="Proteomes" id="UP000325315">
    <property type="component" value="Unassembled WGS sequence"/>
</dbReference>
<dbReference type="InterPro" id="IPR053134">
    <property type="entry name" value="RNA-dir_DNA_polymerase"/>
</dbReference>